<dbReference type="HOGENOM" id="CLU_2773165_0_0_0"/>
<dbReference type="KEGG" id="rba:RB12407"/>
<keyword evidence="3" id="KW-1185">Reference proteome</keyword>
<evidence type="ECO:0000256" key="1">
    <source>
        <dbReference type="SAM" id="MobiDB-lite"/>
    </source>
</evidence>
<organism evidence="2 3">
    <name type="scientific">Rhodopirellula baltica (strain DSM 10527 / NCIMB 13988 / SH1)</name>
    <dbReference type="NCBI Taxonomy" id="243090"/>
    <lineage>
        <taxon>Bacteria</taxon>
        <taxon>Pseudomonadati</taxon>
        <taxon>Planctomycetota</taxon>
        <taxon>Planctomycetia</taxon>
        <taxon>Pirellulales</taxon>
        <taxon>Pirellulaceae</taxon>
        <taxon>Rhodopirellula</taxon>
    </lineage>
</organism>
<accession>Q7UIP6</accession>
<evidence type="ECO:0000313" key="2">
    <source>
        <dbReference type="EMBL" id="CAD77568.1"/>
    </source>
</evidence>
<feature type="compositionally biased region" description="Polar residues" evidence="1">
    <location>
        <begin position="10"/>
        <end position="19"/>
    </location>
</feature>
<name>Q7UIP6_RHOBA</name>
<dbReference type="InParanoid" id="Q7UIP6"/>
<dbReference type="AlphaFoldDB" id="Q7UIP6"/>
<proteinExistence type="predicted"/>
<evidence type="ECO:0000313" key="3">
    <source>
        <dbReference type="Proteomes" id="UP000001025"/>
    </source>
</evidence>
<feature type="region of interest" description="Disordered" evidence="1">
    <location>
        <begin position="1"/>
        <end position="38"/>
    </location>
</feature>
<dbReference type="EnsemblBacteria" id="CAD77568">
    <property type="protein sequence ID" value="CAD77568"/>
    <property type="gene ID" value="RB12407"/>
</dbReference>
<gene>
    <name evidence="2" type="ordered locus">RB12407</name>
</gene>
<protein>
    <submittedName>
        <fullName evidence="2">Uncharacterized protein</fullName>
    </submittedName>
</protein>
<dbReference type="STRING" id="243090.RB12407"/>
<dbReference type="Proteomes" id="UP000001025">
    <property type="component" value="Chromosome"/>
</dbReference>
<sequence>MAEKAIWLNKRSSTRNAAAQPTGWPSHPSLHHNAGSNRGVPRFRHVFAKPARRAISFALASAGKRSNAK</sequence>
<dbReference type="EMBL" id="BX294155">
    <property type="protein sequence ID" value="CAD77568.1"/>
    <property type="molecule type" value="Genomic_DNA"/>
</dbReference>
<reference evidence="2 3" key="1">
    <citation type="journal article" date="2003" name="Proc. Natl. Acad. Sci. U.S.A.">
        <title>Complete genome sequence of the marine planctomycete Pirellula sp. strain 1.</title>
        <authorList>
            <person name="Gloeckner F.O."/>
            <person name="Kube M."/>
            <person name="Bauer M."/>
            <person name="Teeling H."/>
            <person name="Lombardot T."/>
            <person name="Ludwig W."/>
            <person name="Gade D."/>
            <person name="Beck A."/>
            <person name="Borzym K."/>
            <person name="Heitmann K."/>
            <person name="Rabus R."/>
            <person name="Schlesner H."/>
            <person name="Amann R."/>
            <person name="Reinhardt R."/>
        </authorList>
    </citation>
    <scope>NUCLEOTIDE SEQUENCE [LARGE SCALE GENOMIC DNA]</scope>
    <source>
        <strain evidence="3">DSM 10527 / NCIMB 13988 / SH1</strain>
    </source>
</reference>